<name>A0ABM0XAG3_CAMSA</name>
<dbReference type="GeneID" id="104761634"/>
<dbReference type="SUPFAM" id="SSF54236">
    <property type="entry name" value="Ubiquitin-like"/>
    <property type="match status" value="1"/>
</dbReference>
<keyword evidence="2" id="KW-1185">Reference proteome</keyword>
<gene>
    <name evidence="3" type="primary">LOC104761634</name>
</gene>
<dbReference type="Pfam" id="PF11976">
    <property type="entry name" value="Rad60-SLD"/>
    <property type="match status" value="1"/>
</dbReference>
<dbReference type="InterPro" id="IPR000626">
    <property type="entry name" value="Ubiquitin-like_dom"/>
</dbReference>
<evidence type="ECO:0000313" key="3">
    <source>
        <dbReference type="RefSeq" id="XP_010483055.1"/>
    </source>
</evidence>
<evidence type="ECO:0000313" key="2">
    <source>
        <dbReference type="Proteomes" id="UP000694864"/>
    </source>
</evidence>
<dbReference type="Proteomes" id="UP000694864">
    <property type="component" value="Chromosome 18"/>
</dbReference>
<dbReference type="PROSITE" id="PS50053">
    <property type="entry name" value="UBIQUITIN_2"/>
    <property type="match status" value="1"/>
</dbReference>
<dbReference type="Gene3D" id="3.10.20.90">
    <property type="entry name" value="Phosphatidylinositol 3-kinase Catalytic Subunit, Chain A, domain 1"/>
    <property type="match status" value="1"/>
</dbReference>
<dbReference type="PANTHER" id="PTHR10562">
    <property type="entry name" value="SMALL UBIQUITIN-RELATED MODIFIER"/>
    <property type="match status" value="1"/>
</dbReference>
<feature type="domain" description="Ubiquitin-like" evidence="1">
    <location>
        <begin position="13"/>
        <end position="90"/>
    </location>
</feature>
<reference evidence="2" key="1">
    <citation type="journal article" date="2014" name="Nat. Commun.">
        <title>The emerging biofuel crop Camelina sativa retains a highly undifferentiated hexaploid genome structure.</title>
        <authorList>
            <person name="Kagale S."/>
            <person name="Koh C."/>
            <person name="Nixon J."/>
            <person name="Bollina V."/>
            <person name="Clarke W.E."/>
            <person name="Tuteja R."/>
            <person name="Spillane C."/>
            <person name="Robinson S.J."/>
            <person name="Links M.G."/>
            <person name="Clarke C."/>
            <person name="Higgins E.E."/>
            <person name="Huebert T."/>
            <person name="Sharpe A.G."/>
            <person name="Parkin I.A."/>
        </authorList>
    </citation>
    <scope>NUCLEOTIDE SEQUENCE [LARGE SCALE GENOMIC DNA]</scope>
    <source>
        <strain evidence="2">cv. DH55</strain>
    </source>
</reference>
<accession>A0ABM0XAG3</accession>
<evidence type="ECO:0000259" key="1">
    <source>
        <dbReference type="PROSITE" id="PS50053"/>
    </source>
</evidence>
<reference evidence="3" key="2">
    <citation type="submission" date="2025-08" db="UniProtKB">
        <authorList>
            <consortium name="RefSeq"/>
        </authorList>
    </citation>
    <scope>IDENTIFICATION</scope>
    <source>
        <tissue evidence="3">Leaf</tissue>
    </source>
</reference>
<proteinExistence type="predicted"/>
<dbReference type="RefSeq" id="XP_010483055.1">
    <property type="nucleotide sequence ID" value="XM_010484753.2"/>
</dbReference>
<dbReference type="InterPro" id="IPR022617">
    <property type="entry name" value="Rad60/SUMO-like_dom"/>
</dbReference>
<protein>
    <submittedName>
        <fullName evidence="3">Small ubiquitin-related modifier 8</fullName>
    </submittedName>
</protein>
<organism evidence="2 3">
    <name type="scientific">Camelina sativa</name>
    <name type="common">False flax</name>
    <name type="synonym">Myagrum sativum</name>
    <dbReference type="NCBI Taxonomy" id="90675"/>
    <lineage>
        <taxon>Eukaryota</taxon>
        <taxon>Viridiplantae</taxon>
        <taxon>Streptophyta</taxon>
        <taxon>Embryophyta</taxon>
        <taxon>Tracheophyta</taxon>
        <taxon>Spermatophyta</taxon>
        <taxon>Magnoliopsida</taxon>
        <taxon>eudicotyledons</taxon>
        <taxon>Gunneridae</taxon>
        <taxon>Pentapetalae</taxon>
        <taxon>rosids</taxon>
        <taxon>malvids</taxon>
        <taxon>Brassicales</taxon>
        <taxon>Brassicaceae</taxon>
        <taxon>Camelineae</taxon>
        <taxon>Camelina</taxon>
    </lineage>
</organism>
<dbReference type="InterPro" id="IPR029071">
    <property type="entry name" value="Ubiquitin-like_domsf"/>
</dbReference>
<sequence length="97" mass="11265">MSASDKKPLVPSSHITVKIKSQDDVCVYFRIKRDVEVRKMMQPYSDKVGRQLSNFRFLFDGTRIKLNQTPNEIGLEEGDEIEAFVEQLGGFSFFHRH</sequence>